<keyword evidence="3" id="KW-1185">Reference proteome</keyword>
<evidence type="ECO:0000313" key="3">
    <source>
        <dbReference type="Proteomes" id="UP000076959"/>
    </source>
</evidence>
<organism evidence="2 3">
    <name type="scientific">Bradyrhizobium centrolobii</name>
    <dbReference type="NCBI Taxonomy" id="1505087"/>
    <lineage>
        <taxon>Bacteria</taxon>
        <taxon>Pseudomonadati</taxon>
        <taxon>Pseudomonadota</taxon>
        <taxon>Alphaproteobacteria</taxon>
        <taxon>Hyphomicrobiales</taxon>
        <taxon>Nitrobacteraceae</taxon>
        <taxon>Bradyrhizobium</taxon>
    </lineage>
</organism>
<accession>A0A176Z1D6</accession>
<gene>
    <name evidence="2" type="ORF">AYJ54_45560</name>
</gene>
<feature type="signal peptide" evidence="1">
    <location>
        <begin position="1"/>
        <end position="23"/>
    </location>
</feature>
<dbReference type="RefSeq" id="WP_063698722.1">
    <property type="nucleotide sequence ID" value="NZ_LUUB01000038.1"/>
</dbReference>
<protein>
    <submittedName>
        <fullName evidence="2">RND transporter</fullName>
    </submittedName>
</protein>
<dbReference type="InterPro" id="IPR042230">
    <property type="entry name" value="CusF_sf"/>
</dbReference>
<name>A0A176Z1D6_9BRAD</name>
<keyword evidence="1" id="KW-0732">Signal</keyword>
<proteinExistence type="predicted"/>
<comment type="caution">
    <text evidence="2">The sequence shown here is derived from an EMBL/GenBank/DDBJ whole genome shotgun (WGS) entry which is preliminary data.</text>
</comment>
<dbReference type="InterPro" id="IPR021647">
    <property type="entry name" value="CusF_Ec"/>
</dbReference>
<dbReference type="Pfam" id="PF11604">
    <property type="entry name" value="CusF_Ec"/>
    <property type="match status" value="1"/>
</dbReference>
<feature type="chain" id="PRO_5008055297" evidence="1">
    <location>
        <begin position="24"/>
        <end position="100"/>
    </location>
</feature>
<evidence type="ECO:0000256" key="1">
    <source>
        <dbReference type="SAM" id="SignalP"/>
    </source>
</evidence>
<dbReference type="OrthoDB" id="7371803at2"/>
<evidence type="ECO:0000313" key="2">
    <source>
        <dbReference type="EMBL" id="OAF13009.1"/>
    </source>
</evidence>
<dbReference type="AlphaFoldDB" id="A0A176Z1D6"/>
<reference evidence="2 3" key="1">
    <citation type="submission" date="2016-03" db="EMBL/GenBank/DDBJ databases">
        <title>Draft Genome Sequence of the Strain BR 10245 (Bradyrhizobium sp.) isolated from nodules of Centrolobium paraense.</title>
        <authorList>
            <person name="Simoes-Araujo J.L.Sr."/>
            <person name="Barauna A.C."/>
            <person name="Silva K."/>
            <person name="Zilli J.E."/>
        </authorList>
    </citation>
    <scope>NUCLEOTIDE SEQUENCE [LARGE SCALE GENOMIC DNA]</scope>
    <source>
        <strain evidence="2 3">BR 10245</strain>
    </source>
</reference>
<dbReference type="EMBL" id="LUUB01000038">
    <property type="protein sequence ID" value="OAF13009.1"/>
    <property type="molecule type" value="Genomic_DNA"/>
</dbReference>
<dbReference type="Proteomes" id="UP000076959">
    <property type="component" value="Unassembled WGS sequence"/>
</dbReference>
<dbReference type="STRING" id="1505087.AYJ54_45560"/>
<dbReference type="Gene3D" id="2.40.50.320">
    <property type="entry name" value="Copper binding periplasmic protein CusF"/>
    <property type="match status" value="1"/>
</dbReference>
<sequence>MNDSLLVRAALILMFGLPQLANAQTDDFVKGLVIKIDESAGKIIIKHGPLKKFDMDEGMTMVFRAADPTMLKAVKAGDKVRFVPDRINSQFTITKIEKTK</sequence>